<evidence type="ECO:0000256" key="1">
    <source>
        <dbReference type="SAM" id="MobiDB-lite"/>
    </source>
</evidence>
<accession>A0AAD1Y295</accession>
<dbReference type="Proteomes" id="UP001295684">
    <property type="component" value="Unassembled WGS sequence"/>
</dbReference>
<proteinExistence type="predicted"/>
<feature type="compositionally biased region" description="Basic and acidic residues" evidence="1">
    <location>
        <begin position="34"/>
        <end position="48"/>
    </location>
</feature>
<organism evidence="2 3">
    <name type="scientific">Euplotes crassus</name>
    <dbReference type="NCBI Taxonomy" id="5936"/>
    <lineage>
        <taxon>Eukaryota</taxon>
        <taxon>Sar</taxon>
        <taxon>Alveolata</taxon>
        <taxon>Ciliophora</taxon>
        <taxon>Intramacronucleata</taxon>
        <taxon>Spirotrichea</taxon>
        <taxon>Hypotrichia</taxon>
        <taxon>Euplotida</taxon>
        <taxon>Euplotidae</taxon>
        <taxon>Moneuplotes</taxon>
    </lineage>
</organism>
<feature type="compositionally biased region" description="Basic residues" evidence="1">
    <location>
        <begin position="1"/>
        <end position="12"/>
    </location>
</feature>
<sequence length="324" mass="37677">MKKRKTKRKKNSSRLPSITKKSRTKFNTFISTSAEREHSTKNTAESHSKASIKLKKGNYNKFVESSKKIKKKPDRPDMSLSLKPMHKRAVSQTQAVQITLDPSKTTKLMRKASSKPVFDHKQQKKQDGVKRGLTLMKFVSKLKSNQAKAARSRLQNGQLNEQDSKNQIQRFKFKEIFAKVDKKKLLGECSYCFRKKCFRLVNTCSHGSCYTCTQFLLNFNKHTGHNEMRCLYCPEKTKNEQMTEDRKITREYLHYCYDNHGPDYTAEAPVTQNKLEVVLRLNHSGYKRCFTKPSQPCNRILCPPCCQEEPLLYCLKHAFVLQMT</sequence>
<feature type="region of interest" description="Disordered" evidence="1">
    <location>
        <begin position="1"/>
        <end position="58"/>
    </location>
</feature>
<comment type="caution">
    <text evidence="2">The sequence shown here is derived from an EMBL/GenBank/DDBJ whole genome shotgun (WGS) entry which is preliminary data.</text>
</comment>
<evidence type="ECO:0000313" key="2">
    <source>
        <dbReference type="EMBL" id="CAI2383289.1"/>
    </source>
</evidence>
<gene>
    <name evidence="2" type="ORF">ECRASSUSDP1_LOCUS24786</name>
</gene>
<dbReference type="EMBL" id="CAMPGE010025547">
    <property type="protein sequence ID" value="CAI2383289.1"/>
    <property type="molecule type" value="Genomic_DNA"/>
</dbReference>
<dbReference type="AlphaFoldDB" id="A0AAD1Y295"/>
<name>A0AAD1Y295_EUPCR</name>
<keyword evidence="3" id="KW-1185">Reference proteome</keyword>
<reference evidence="2" key="1">
    <citation type="submission" date="2023-07" db="EMBL/GenBank/DDBJ databases">
        <authorList>
            <consortium name="AG Swart"/>
            <person name="Singh M."/>
            <person name="Singh A."/>
            <person name="Seah K."/>
            <person name="Emmerich C."/>
        </authorList>
    </citation>
    <scope>NUCLEOTIDE SEQUENCE</scope>
    <source>
        <strain evidence="2">DP1</strain>
    </source>
</reference>
<protein>
    <submittedName>
        <fullName evidence="2">Uncharacterized protein</fullName>
    </submittedName>
</protein>
<evidence type="ECO:0000313" key="3">
    <source>
        <dbReference type="Proteomes" id="UP001295684"/>
    </source>
</evidence>